<gene>
    <name evidence="2" type="ORF">A3J66_00250</name>
</gene>
<accession>A0A1F6MAF7</accession>
<evidence type="ECO:0000313" key="2">
    <source>
        <dbReference type="EMBL" id="OGH68503.1"/>
    </source>
</evidence>
<reference evidence="2 3" key="1">
    <citation type="journal article" date="2016" name="Nat. Commun.">
        <title>Thousands of microbial genomes shed light on interconnected biogeochemical processes in an aquifer system.</title>
        <authorList>
            <person name="Anantharaman K."/>
            <person name="Brown C.T."/>
            <person name="Hug L.A."/>
            <person name="Sharon I."/>
            <person name="Castelle C.J."/>
            <person name="Probst A.J."/>
            <person name="Thomas B.C."/>
            <person name="Singh A."/>
            <person name="Wilkins M.J."/>
            <person name="Karaoz U."/>
            <person name="Brodie E.L."/>
            <person name="Williams K.H."/>
            <person name="Hubbard S.S."/>
            <person name="Banfield J.F."/>
        </authorList>
    </citation>
    <scope>NUCLEOTIDE SEQUENCE [LARGE SCALE GENOMIC DNA]</scope>
</reference>
<feature type="region of interest" description="Disordered" evidence="1">
    <location>
        <begin position="1"/>
        <end position="22"/>
    </location>
</feature>
<feature type="region of interest" description="Disordered" evidence="1">
    <location>
        <begin position="209"/>
        <end position="232"/>
    </location>
</feature>
<protein>
    <submittedName>
        <fullName evidence="2">Uncharacterized protein</fullName>
    </submittedName>
</protein>
<organism evidence="2 3">
    <name type="scientific">Candidatus Magasanikbacteria bacterium RIFCSPHIGHO2_02_FULL_47_14</name>
    <dbReference type="NCBI Taxonomy" id="1798680"/>
    <lineage>
        <taxon>Bacteria</taxon>
        <taxon>Candidatus Magasanikiibacteriota</taxon>
    </lineage>
</organism>
<evidence type="ECO:0000313" key="3">
    <source>
        <dbReference type="Proteomes" id="UP000176282"/>
    </source>
</evidence>
<sequence>MRLEKGDFGGADGNRERPNLHQVPYRLTETVFGDLFGDDFMGEVDAEAAERDAAGAPRSWREVEGDINDVAEKGEKMKERDEMRNVHAQDILNDLRAAKDPEQAYVIYRYASQVGAITHNELQGERNQDLLEKVKEGRWRLANAPEATPEHDLVVEQVLGDLRGTQDPLAAYELFERARDLGDISYRDLRDKEKNLLVRVQLGLAEKLRRDHETRKSAASEEEEPQGQARAA</sequence>
<feature type="compositionally biased region" description="Basic and acidic residues" evidence="1">
    <location>
        <begin position="1"/>
        <end position="19"/>
    </location>
</feature>
<evidence type="ECO:0000256" key="1">
    <source>
        <dbReference type="SAM" id="MobiDB-lite"/>
    </source>
</evidence>
<name>A0A1F6MAF7_9BACT</name>
<feature type="compositionally biased region" description="Basic and acidic residues" evidence="1">
    <location>
        <begin position="209"/>
        <end position="219"/>
    </location>
</feature>
<comment type="caution">
    <text evidence="2">The sequence shown here is derived from an EMBL/GenBank/DDBJ whole genome shotgun (WGS) entry which is preliminary data.</text>
</comment>
<dbReference type="STRING" id="1798680.A3J66_00250"/>
<proteinExistence type="predicted"/>
<dbReference type="EMBL" id="MFQB01000013">
    <property type="protein sequence ID" value="OGH68503.1"/>
    <property type="molecule type" value="Genomic_DNA"/>
</dbReference>
<dbReference type="AlphaFoldDB" id="A0A1F6MAF7"/>
<dbReference type="Proteomes" id="UP000176282">
    <property type="component" value="Unassembled WGS sequence"/>
</dbReference>